<dbReference type="PANTHER" id="PTHR11532:SF48">
    <property type="entry name" value="ADIPOCYTE ENHANCER-BINDING PROTEIN 1"/>
    <property type="match status" value="1"/>
</dbReference>
<evidence type="ECO:0000256" key="3">
    <source>
        <dbReference type="PROSITE-ProRule" id="PRU01379"/>
    </source>
</evidence>
<evidence type="ECO:0000256" key="2">
    <source>
        <dbReference type="ARBA" id="ARBA00023180"/>
    </source>
</evidence>
<dbReference type="PROSITE" id="PS00132">
    <property type="entry name" value="CARBOXYPEPT_ZN_1"/>
    <property type="match status" value="1"/>
</dbReference>
<proteinExistence type="inferred from homology"/>
<dbReference type="Proteomes" id="UP000694523">
    <property type="component" value="Unplaced"/>
</dbReference>
<dbReference type="GO" id="GO:0006518">
    <property type="term" value="P:peptide metabolic process"/>
    <property type="evidence" value="ECO:0007669"/>
    <property type="project" value="TreeGrafter"/>
</dbReference>
<evidence type="ECO:0000256" key="1">
    <source>
        <dbReference type="ARBA" id="ARBA00005988"/>
    </source>
</evidence>
<dbReference type="SUPFAM" id="SSF49785">
    <property type="entry name" value="Galactose-binding domain-like"/>
    <property type="match status" value="1"/>
</dbReference>
<dbReference type="GO" id="GO:0001227">
    <property type="term" value="F:DNA-binding transcription repressor activity, RNA polymerase II-specific"/>
    <property type="evidence" value="ECO:0007669"/>
    <property type="project" value="TreeGrafter"/>
</dbReference>
<dbReference type="CDD" id="cd11308">
    <property type="entry name" value="Peptidase_M14NE-CP-C_like"/>
    <property type="match status" value="1"/>
</dbReference>
<dbReference type="PROSITE" id="PS52035">
    <property type="entry name" value="PEPTIDASE_M14"/>
    <property type="match status" value="1"/>
</dbReference>
<dbReference type="InterPro" id="IPR000834">
    <property type="entry name" value="Peptidase_M14"/>
</dbReference>
<comment type="similarity">
    <text evidence="1 3">Belongs to the peptidase M14 family.</text>
</comment>
<dbReference type="GO" id="GO:0008270">
    <property type="term" value="F:zinc ion binding"/>
    <property type="evidence" value="ECO:0007669"/>
    <property type="project" value="InterPro"/>
</dbReference>
<dbReference type="GO" id="GO:0016485">
    <property type="term" value="P:protein processing"/>
    <property type="evidence" value="ECO:0007669"/>
    <property type="project" value="TreeGrafter"/>
</dbReference>
<reference evidence="6" key="2">
    <citation type="submission" date="2025-09" db="UniProtKB">
        <authorList>
            <consortium name="Ensembl"/>
        </authorList>
    </citation>
    <scope>IDENTIFICATION</scope>
</reference>
<feature type="domain" description="F5/8 type C" evidence="4">
    <location>
        <begin position="16"/>
        <end position="173"/>
    </location>
</feature>
<dbReference type="AlphaFoldDB" id="A0A8C6UX35"/>
<dbReference type="SUPFAM" id="SSF49464">
    <property type="entry name" value="Carboxypeptidase regulatory domain-like"/>
    <property type="match status" value="1"/>
</dbReference>
<dbReference type="Gene3D" id="3.40.630.10">
    <property type="entry name" value="Zn peptidases"/>
    <property type="match status" value="1"/>
</dbReference>
<evidence type="ECO:0000313" key="6">
    <source>
        <dbReference type="Ensembl" id="ENSNMLP00000042992.1"/>
    </source>
</evidence>
<dbReference type="Pfam" id="PF00754">
    <property type="entry name" value="F5_F8_type_C"/>
    <property type="match status" value="1"/>
</dbReference>
<dbReference type="InterPro" id="IPR057246">
    <property type="entry name" value="CARBOXYPEPT_ZN_1"/>
</dbReference>
<dbReference type="Pfam" id="PF13620">
    <property type="entry name" value="CarboxypepD_reg"/>
    <property type="match status" value="1"/>
</dbReference>
<accession>A0A8C6UX35</accession>
<dbReference type="PROSITE" id="PS50022">
    <property type="entry name" value="FA58C_3"/>
    <property type="match status" value="1"/>
</dbReference>
<dbReference type="PRINTS" id="PR00765">
    <property type="entry name" value="CRBOXYPTASEA"/>
</dbReference>
<dbReference type="InterPro" id="IPR008969">
    <property type="entry name" value="CarboxyPept-like_regulatory"/>
</dbReference>
<comment type="caution">
    <text evidence="3">Lacks conserved residue(s) required for the propagation of feature annotation.</text>
</comment>
<dbReference type="Gene3D" id="2.60.120.260">
    <property type="entry name" value="Galactose-binding domain-like"/>
    <property type="match status" value="1"/>
</dbReference>
<reference evidence="6" key="1">
    <citation type="submission" date="2025-08" db="UniProtKB">
        <authorList>
            <consortium name="Ensembl"/>
        </authorList>
    </citation>
    <scope>IDENTIFICATION</scope>
</reference>
<sequence length="709" mass="80399">MKEAEERARNRPRVFKEMSSFGMESHRIDSDQLSASSVSQYRFSPQRARLNMQGSDDEDSMRGGAWCANVEDRVHWFEIDARKETEFTGVITQGRDSANEGDFVTSYFIAFSNDSREWTTIHDGYDDWMFFANNDKETPVMNRLAVPVIARYIRIIPQSWNGTLCMRLEVLGCPYRPNEVTPVDYLKFKHHSYSDMIMLMKSVNDECPNITSIYSLGRSSNGLDIIAMIISGNPTEHEIGEPEVRLTAGLHGNEAVGRELLLLLMQFLCKEYKDRNPRIQHLIEGIRLHLVPSLNPDGHEKAFEAGSELSGWTTGHFTEDGFDIFENFPDLNTILWDAEDKGLVPKLMPNHHIPIPENMVANNSIAVETRAIISWMTNHPFVLGANFQGGETIVAYPYDNLRLNKPQRRGGGGGGYEYAETEDELKASADESLFRWLAVSYASTHLSMTHNYHGSCHGDNAAGIINGRNWRMNDFSYLHTNCLELSVFLGCDKYPHESELAQEWEKNREAMLVFLEQVHRGIRGIVKDEQGNPIGNATISVEGVNHDVTTAPTGDYWRLLNPGTTACSFNLAKSNWDRIKQIMALHGNKPIRLVTHGNTRTSVVHGNQIHGNRRVVVNNGISSTNPRLSPERLRRIRIARLRRLRRQRLLSQRATTTTLPPTTTTTIPTTPEATTSWYDSWMIEGQSSTPGGFTDSIVDYNYEYKIDDY</sequence>
<dbReference type="CDD" id="cd00057">
    <property type="entry name" value="FA58C"/>
    <property type="match status" value="1"/>
</dbReference>
<dbReference type="SMART" id="SM00631">
    <property type="entry name" value="Zn_pept"/>
    <property type="match status" value="1"/>
</dbReference>
<keyword evidence="2" id="KW-0325">Glycoprotein</keyword>
<evidence type="ECO:0000259" key="5">
    <source>
        <dbReference type="PROSITE" id="PS52035"/>
    </source>
</evidence>
<organism evidence="6 7">
    <name type="scientific">Neogobius melanostomus</name>
    <name type="common">round goby</name>
    <dbReference type="NCBI Taxonomy" id="47308"/>
    <lineage>
        <taxon>Eukaryota</taxon>
        <taxon>Metazoa</taxon>
        <taxon>Chordata</taxon>
        <taxon>Craniata</taxon>
        <taxon>Vertebrata</taxon>
        <taxon>Euteleostomi</taxon>
        <taxon>Actinopterygii</taxon>
        <taxon>Neopterygii</taxon>
        <taxon>Teleostei</taxon>
        <taxon>Neoteleostei</taxon>
        <taxon>Acanthomorphata</taxon>
        <taxon>Gobiaria</taxon>
        <taxon>Gobiiformes</taxon>
        <taxon>Gobioidei</taxon>
        <taxon>Gobiidae</taxon>
        <taxon>Benthophilinae</taxon>
        <taxon>Neogobiini</taxon>
        <taxon>Neogobius</taxon>
    </lineage>
</organism>
<dbReference type="GO" id="GO:0004181">
    <property type="term" value="F:metallocarboxypeptidase activity"/>
    <property type="evidence" value="ECO:0007669"/>
    <property type="project" value="InterPro"/>
</dbReference>
<dbReference type="PANTHER" id="PTHR11532">
    <property type="entry name" value="PROTEASE M14 CARBOXYPEPTIDASE"/>
    <property type="match status" value="1"/>
</dbReference>
<dbReference type="InterPro" id="IPR008979">
    <property type="entry name" value="Galactose-bd-like_sf"/>
</dbReference>
<keyword evidence="7" id="KW-1185">Reference proteome</keyword>
<evidence type="ECO:0000259" key="4">
    <source>
        <dbReference type="PROSITE" id="PS50022"/>
    </source>
</evidence>
<name>A0A8C6UX35_9GOBI</name>
<dbReference type="InterPro" id="IPR000421">
    <property type="entry name" value="FA58C"/>
</dbReference>
<dbReference type="GO" id="GO:0005615">
    <property type="term" value="C:extracellular space"/>
    <property type="evidence" value="ECO:0007669"/>
    <property type="project" value="TreeGrafter"/>
</dbReference>
<dbReference type="SMART" id="SM00231">
    <property type="entry name" value="FA58C"/>
    <property type="match status" value="1"/>
</dbReference>
<dbReference type="Ensembl" id="ENSNMLT00000047736.1">
    <property type="protein sequence ID" value="ENSNMLP00000042992.1"/>
    <property type="gene ID" value="ENSNMLG00000026153.1"/>
</dbReference>
<dbReference type="SUPFAM" id="SSF53187">
    <property type="entry name" value="Zn-dependent exopeptidases"/>
    <property type="match status" value="1"/>
</dbReference>
<dbReference type="GO" id="GO:0000977">
    <property type="term" value="F:RNA polymerase II transcription regulatory region sequence-specific DNA binding"/>
    <property type="evidence" value="ECO:0007669"/>
    <property type="project" value="TreeGrafter"/>
</dbReference>
<dbReference type="PROSITE" id="PS01286">
    <property type="entry name" value="FA58C_2"/>
    <property type="match status" value="1"/>
</dbReference>
<evidence type="ECO:0000313" key="7">
    <source>
        <dbReference type="Proteomes" id="UP000694523"/>
    </source>
</evidence>
<dbReference type="Gene3D" id="2.60.40.1120">
    <property type="entry name" value="Carboxypeptidase-like, regulatory domain"/>
    <property type="match status" value="1"/>
</dbReference>
<protein>
    <submittedName>
        <fullName evidence="6">Si:ch1073-459j12.1</fullName>
    </submittedName>
</protein>
<dbReference type="InterPro" id="IPR050753">
    <property type="entry name" value="Peptidase_M14_domain"/>
</dbReference>
<dbReference type="Pfam" id="PF00246">
    <property type="entry name" value="Peptidase_M14"/>
    <property type="match status" value="1"/>
</dbReference>
<feature type="domain" description="Peptidase M14" evidence="5">
    <location>
        <begin position="189"/>
        <end position="518"/>
    </location>
</feature>